<sequence length="303" mass="34704">MKCHRVLYFHFYCIRYQVKLFGFCFYCRMFVFCIISVLPLAGISLNLHHNCEIELRVRRHTVFNVSSGQDLKINCTVRFCNDSPPTVSWYKFEKSDVPVNVSSGGHIKTEWEKVKHLEGISYLIFKNIHMSDSGSYQCRSGLIMGHNINVSVNGKSKKETQTDNQVGQRYISPHPSSCFYLFKHLNTFSGCLQYMAIAMVEQPFPHPGLQGSPRGSPAPPPSRRSTRRKTPPSQPNELPLPGDNEHLYGRIPEDRERQRNTAEEEGSVVYAALNHQLPPRAAARPRRPMEECSEYAAIRVKDR</sequence>
<keyword evidence="2" id="KW-0472">Membrane</keyword>
<dbReference type="Proteomes" id="UP000694389">
    <property type="component" value="Unassembled WGS sequence"/>
</dbReference>
<reference evidence="4" key="2">
    <citation type="submission" date="2025-09" db="UniProtKB">
        <authorList>
            <consortium name="Ensembl"/>
        </authorList>
    </citation>
    <scope>IDENTIFICATION</scope>
</reference>
<dbReference type="SUPFAM" id="SSF48726">
    <property type="entry name" value="Immunoglobulin"/>
    <property type="match status" value="1"/>
</dbReference>
<reference evidence="4" key="1">
    <citation type="submission" date="2025-08" db="UniProtKB">
        <authorList>
            <consortium name="Ensembl"/>
        </authorList>
    </citation>
    <scope>IDENTIFICATION</scope>
</reference>
<evidence type="ECO:0000256" key="2">
    <source>
        <dbReference type="SAM" id="Phobius"/>
    </source>
</evidence>
<dbReference type="PANTHER" id="PTHR37996:SF1">
    <property type="entry name" value="B- AND T-LYMPHOCYTE ATTENUATOR"/>
    <property type="match status" value="1"/>
</dbReference>
<evidence type="ECO:0000259" key="3">
    <source>
        <dbReference type="PROSITE" id="PS50835"/>
    </source>
</evidence>
<name>A0A8C4EXF8_DICLA</name>
<dbReference type="InterPro" id="IPR003598">
    <property type="entry name" value="Ig_sub2"/>
</dbReference>
<organism evidence="4 5">
    <name type="scientific">Dicentrarchus labrax</name>
    <name type="common">European seabass</name>
    <name type="synonym">Morone labrax</name>
    <dbReference type="NCBI Taxonomy" id="13489"/>
    <lineage>
        <taxon>Eukaryota</taxon>
        <taxon>Metazoa</taxon>
        <taxon>Chordata</taxon>
        <taxon>Craniata</taxon>
        <taxon>Vertebrata</taxon>
        <taxon>Euteleostomi</taxon>
        <taxon>Actinopterygii</taxon>
        <taxon>Neopterygii</taxon>
        <taxon>Teleostei</taxon>
        <taxon>Neoteleostei</taxon>
        <taxon>Acanthomorphata</taxon>
        <taxon>Eupercaria</taxon>
        <taxon>Moronidae</taxon>
        <taxon>Dicentrarchus</taxon>
    </lineage>
</organism>
<keyword evidence="2" id="KW-0812">Transmembrane</keyword>
<keyword evidence="5" id="KW-1185">Reference proteome</keyword>
<dbReference type="InterPro" id="IPR013783">
    <property type="entry name" value="Ig-like_fold"/>
</dbReference>
<dbReference type="CDD" id="cd00096">
    <property type="entry name" value="Ig"/>
    <property type="match status" value="1"/>
</dbReference>
<dbReference type="InterPro" id="IPR007110">
    <property type="entry name" value="Ig-like_dom"/>
</dbReference>
<proteinExistence type="predicted"/>
<dbReference type="SMART" id="SM00409">
    <property type="entry name" value="IG"/>
    <property type="match status" value="1"/>
</dbReference>
<dbReference type="InterPro" id="IPR003599">
    <property type="entry name" value="Ig_sub"/>
</dbReference>
<dbReference type="GO" id="GO:0002768">
    <property type="term" value="P:immune response-regulating cell surface receptor signaling pathway"/>
    <property type="evidence" value="ECO:0007669"/>
    <property type="project" value="InterPro"/>
</dbReference>
<dbReference type="Gene3D" id="2.60.40.10">
    <property type="entry name" value="Immunoglobulins"/>
    <property type="match status" value="1"/>
</dbReference>
<dbReference type="PANTHER" id="PTHR37996">
    <property type="entry name" value="B- AND T-LYMPHOCYTE ATTENUATOR"/>
    <property type="match status" value="1"/>
</dbReference>
<keyword evidence="2" id="KW-1133">Transmembrane helix</keyword>
<dbReference type="InterPro" id="IPR039257">
    <property type="entry name" value="BTLA"/>
</dbReference>
<evidence type="ECO:0000313" key="4">
    <source>
        <dbReference type="Ensembl" id="ENSDLAP00005025797.2"/>
    </source>
</evidence>
<dbReference type="Ensembl" id="ENSDLAT00005027562.2">
    <property type="protein sequence ID" value="ENSDLAP00005025797.2"/>
    <property type="gene ID" value="ENSDLAG00005011723.2"/>
</dbReference>
<feature type="region of interest" description="Disordered" evidence="1">
    <location>
        <begin position="205"/>
        <end position="291"/>
    </location>
</feature>
<feature type="compositionally biased region" description="Basic and acidic residues" evidence="1">
    <location>
        <begin position="243"/>
        <end position="262"/>
    </location>
</feature>
<dbReference type="SMART" id="SM00408">
    <property type="entry name" value="IGc2"/>
    <property type="match status" value="1"/>
</dbReference>
<evidence type="ECO:0000256" key="1">
    <source>
        <dbReference type="SAM" id="MobiDB-lite"/>
    </source>
</evidence>
<evidence type="ECO:0000313" key="5">
    <source>
        <dbReference type="Proteomes" id="UP000694389"/>
    </source>
</evidence>
<feature type="domain" description="Ig-like" evidence="3">
    <location>
        <begin position="39"/>
        <end position="139"/>
    </location>
</feature>
<dbReference type="Pfam" id="PF13927">
    <property type="entry name" value="Ig_3"/>
    <property type="match status" value="1"/>
</dbReference>
<dbReference type="GO" id="GO:0005886">
    <property type="term" value="C:plasma membrane"/>
    <property type="evidence" value="ECO:0007669"/>
    <property type="project" value="InterPro"/>
</dbReference>
<dbReference type="InterPro" id="IPR036179">
    <property type="entry name" value="Ig-like_dom_sf"/>
</dbReference>
<accession>A0A8C4EXF8</accession>
<dbReference type="GO" id="GO:0038023">
    <property type="term" value="F:signaling receptor activity"/>
    <property type="evidence" value="ECO:0007669"/>
    <property type="project" value="InterPro"/>
</dbReference>
<dbReference type="PROSITE" id="PS50835">
    <property type="entry name" value="IG_LIKE"/>
    <property type="match status" value="1"/>
</dbReference>
<feature type="transmembrane region" description="Helical" evidence="2">
    <location>
        <begin position="20"/>
        <end position="41"/>
    </location>
</feature>
<dbReference type="AlphaFoldDB" id="A0A8C4EXF8"/>
<protein>
    <recommendedName>
        <fullName evidence="3">Ig-like domain-containing protein</fullName>
    </recommendedName>
</protein>
<dbReference type="GeneTree" id="ENSGT00940000171594"/>